<name>A0ABW1G4J4_9ACTN</name>
<dbReference type="Proteomes" id="UP001596174">
    <property type="component" value="Unassembled WGS sequence"/>
</dbReference>
<keyword evidence="4" id="KW-1185">Reference proteome</keyword>
<gene>
    <name evidence="3" type="ORF">ACFP3V_16080</name>
</gene>
<protein>
    <submittedName>
        <fullName evidence="3">WD40 repeat domain-containing protein</fullName>
    </submittedName>
</protein>
<keyword evidence="1" id="KW-0853">WD repeat</keyword>
<organism evidence="3 4">
    <name type="scientific">Streptacidiphilus monticola</name>
    <dbReference type="NCBI Taxonomy" id="2161674"/>
    <lineage>
        <taxon>Bacteria</taxon>
        <taxon>Bacillati</taxon>
        <taxon>Actinomycetota</taxon>
        <taxon>Actinomycetes</taxon>
        <taxon>Kitasatosporales</taxon>
        <taxon>Streptomycetaceae</taxon>
        <taxon>Streptacidiphilus</taxon>
    </lineage>
</organism>
<keyword evidence="2" id="KW-0677">Repeat</keyword>
<dbReference type="InterPro" id="IPR011047">
    <property type="entry name" value="Quinoprotein_ADH-like_sf"/>
</dbReference>
<dbReference type="RefSeq" id="WP_380583875.1">
    <property type="nucleotide sequence ID" value="NZ_JBHSQJ010000064.1"/>
</dbReference>
<dbReference type="SMART" id="SM00320">
    <property type="entry name" value="WD40"/>
    <property type="match status" value="4"/>
</dbReference>
<evidence type="ECO:0000256" key="1">
    <source>
        <dbReference type="ARBA" id="ARBA00022574"/>
    </source>
</evidence>
<dbReference type="SUPFAM" id="SSF50998">
    <property type="entry name" value="Quinoprotein alcohol dehydrogenase-like"/>
    <property type="match status" value="1"/>
</dbReference>
<dbReference type="PANTHER" id="PTHR19848">
    <property type="entry name" value="WD40 REPEAT PROTEIN"/>
    <property type="match status" value="1"/>
</dbReference>
<dbReference type="Gene3D" id="2.130.10.10">
    <property type="entry name" value="YVTN repeat-like/Quinoprotein amine dehydrogenase"/>
    <property type="match status" value="2"/>
</dbReference>
<accession>A0ABW1G4J4</accession>
<reference evidence="4" key="1">
    <citation type="journal article" date="2019" name="Int. J. Syst. Evol. Microbiol.">
        <title>The Global Catalogue of Microorganisms (GCM) 10K type strain sequencing project: providing services to taxonomists for standard genome sequencing and annotation.</title>
        <authorList>
            <consortium name="The Broad Institute Genomics Platform"/>
            <consortium name="The Broad Institute Genome Sequencing Center for Infectious Disease"/>
            <person name="Wu L."/>
            <person name="Ma J."/>
        </authorList>
    </citation>
    <scope>NUCLEOTIDE SEQUENCE [LARGE SCALE GENOMIC DNA]</scope>
    <source>
        <strain evidence="4">JCM 4816</strain>
    </source>
</reference>
<evidence type="ECO:0000313" key="4">
    <source>
        <dbReference type="Proteomes" id="UP001596174"/>
    </source>
</evidence>
<comment type="caution">
    <text evidence="3">The sequence shown here is derived from an EMBL/GenBank/DDBJ whole genome shotgun (WGS) entry which is preliminary data.</text>
</comment>
<dbReference type="InterPro" id="IPR015943">
    <property type="entry name" value="WD40/YVTN_repeat-like_dom_sf"/>
</dbReference>
<evidence type="ECO:0000256" key="2">
    <source>
        <dbReference type="ARBA" id="ARBA00022737"/>
    </source>
</evidence>
<dbReference type="PANTHER" id="PTHR19848:SF8">
    <property type="entry name" value="F-BOX AND WD REPEAT DOMAIN CONTAINING 7"/>
    <property type="match status" value="1"/>
</dbReference>
<dbReference type="EMBL" id="JBHSQJ010000064">
    <property type="protein sequence ID" value="MFC5908726.1"/>
    <property type="molecule type" value="Genomic_DNA"/>
</dbReference>
<proteinExistence type="predicted"/>
<evidence type="ECO:0000313" key="3">
    <source>
        <dbReference type="EMBL" id="MFC5908726.1"/>
    </source>
</evidence>
<sequence length="348" mass="36164">MSPLATADAAWDTVVDDAPVAVTAAAGLVAVAGADGTAWVLDAATGEPVATVTLPGGILAAGLSPNGAHLALAGPFGHALWSRALGTTHVAATGAWSSAVRWAGTDRVAVASGRRALVLGVDGRELWTTDPAPSTVTDLAWHREGRRLATAAYNGVRCYERHSRRPVVEYPYLGSHLALAIAPTGKWICSGNQDASIHIWRILPQPSAGGTPIGDLTMHGYPEKISRLAFDDTGFWLASDGAPDITVWDFAGPGPEGTRPRTLRAHETVTALAWRPGGGGVLASAGAEGVLALWRATTGRPGAQLTPTQATEYDQAVTALAWSGPDLLVHADWQGRVRATRLPAALTR</sequence>
<dbReference type="InterPro" id="IPR001680">
    <property type="entry name" value="WD40_rpt"/>
</dbReference>
<dbReference type="Pfam" id="PF00400">
    <property type="entry name" value="WD40"/>
    <property type="match status" value="2"/>
</dbReference>